<dbReference type="InterPro" id="IPR039910">
    <property type="entry name" value="D15-like"/>
</dbReference>
<keyword evidence="10" id="KW-1185">Reference proteome</keyword>
<evidence type="ECO:0000256" key="2">
    <source>
        <dbReference type="ARBA" id="ARBA00022452"/>
    </source>
</evidence>
<evidence type="ECO:0000313" key="9">
    <source>
        <dbReference type="EMBL" id="EGK69931.1"/>
    </source>
</evidence>
<dbReference type="Proteomes" id="UP000005019">
    <property type="component" value="Unassembled WGS sequence"/>
</dbReference>
<dbReference type="eggNOG" id="COG0729">
    <property type="taxonomic scope" value="Bacteria"/>
</dbReference>
<keyword evidence="5" id="KW-0472">Membrane</keyword>
<evidence type="ECO:0000256" key="5">
    <source>
        <dbReference type="ARBA" id="ARBA00023136"/>
    </source>
</evidence>
<keyword evidence="6" id="KW-0998">Cell outer membrane</keyword>
<dbReference type="PANTHER" id="PTHR12815">
    <property type="entry name" value="SORTING AND ASSEMBLY MACHINERY SAMM50 PROTEIN FAMILY MEMBER"/>
    <property type="match status" value="1"/>
</dbReference>
<dbReference type="GO" id="GO:0019867">
    <property type="term" value="C:outer membrane"/>
    <property type="evidence" value="ECO:0007669"/>
    <property type="project" value="InterPro"/>
</dbReference>
<dbReference type="STRING" id="1000565.METUNv1_03897"/>
<evidence type="ECO:0000256" key="7">
    <source>
        <dbReference type="SAM" id="MobiDB-lite"/>
    </source>
</evidence>
<evidence type="ECO:0000313" key="10">
    <source>
        <dbReference type="Proteomes" id="UP000005019"/>
    </source>
</evidence>
<reference evidence="9 10" key="1">
    <citation type="journal article" date="2011" name="J. Bacteriol.">
        <title>Genome sequence of Methyloversatilis universalis FAM5T, a methylotrophic representative of the order Rhodocyclales.</title>
        <authorList>
            <person name="Kittichotirat W."/>
            <person name="Good N.M."/>
            <person name="Hall R."/>
            <person name="Bringel F."/>
            <person name="Lajus A."/>
            <person name="Medigue C."/>
            <person name="Smalley N.E."/>
            <person name="Beck D."/>
            <person name="Bumgarner R."/>
            <person name="Vuilleumier S."/>
            <person name="Kalyuzhnaya M.G."/>
        </authorList>
    </citation>
    <scope>NUCLEOTIDE SEQUENCE [LARGE SCALE GENOMIC DNA]</scope>
    <source>
        <strain evidence="10">ATCC BAA-1314 / JCM 13912 / FAM5</strain>
    </source>
</reference>
<organism evidence="9 10">
    <name type="scientific">Methyloversatilis universalis (strain ATCC BAA-1314 / DSM 25237 / JCM 13912 / CCUG 52030 / FAM5)</name>
    <dbReference type="NCBI Taxonomy" id="1000565"/>
    <lineage>
        <taxon>Bacteria</taxon>
        <taxon>Pseudomonadati</taxon>
        <taxon>Pseudomonadota</taxon>
        <taxon>Betaproteobacteria</taxon>
        <taxon>Nitrosomonadales</taxon>
        <taxon>Sterolibacteriaceae</taxon>
        <taxon>Methyloversatilis</taxon>
    </lineage>
</organism>
<evidence type="ECO:0000256" key="6">
    <source>
        <dbReference type="ARBA" id="ARBA00023237"/>
    </source>
</evidence>
<dbReference type="EMBL" id="AFHG01000059">
    <property type="protein sequence ID" value="EGK69931.1"/>
    <property type="molecule type" value="Genomic_DNA"/>
</dbReference>
<protein>
    <recommendedName>
        <fullName evidence="8">Bacterial surface antigen (D15) domain-containing protein</fullName>
    </recommendedName>
</protein>
<dbReference type="AlphaFoldDB" id="F5RHU9"/>
<comment type="caution">
    <text evidence="9">The sequence shown here is derived from an EMBL/GenBank/DDBJ whole genome shotgun (WGS) entry which is preliminary data.</text>
</comment>
<feature type="region of interest" description="Disordered" evidence="7">
    <location>
        <begin position="1"/>
        <end position="27"/>
    </location>
</feature>
<evidence type="ECO:0000259" key="8">
    <source>
        <dbReference type="Pfam" id="PF01103"/>
    </source>
</evidence>
<keyword evidence="2" id="KW-1134">Transmembrane beta strand</keyword>
<dbReference type="Pfam" id="PF01103">
    <property type="entry name" value="Omp85"/>
    <property type="match status" value="1"/>
</dbReference>
<comment type="subcellular location">
    <subcellularLocation>
        <location evidence="1">Membrane</location>
    </subcellularLocation>
</comment>
<evidence type="ECO:0000256" key="3">
    <source>
        <dbReference type="ARBA" id="ARBA00022692"/>
    </source>
</evidence>
<gene>
    <name evidence="9" type="ORF">METUNv1_03897</name>
</gene>
<keyword evidence="3" id="KW-0812">Transmembrane</keyword>
<evidence type="ECO:0000256" key="4">
    <source>
        <dbReference type="ARBA" id="ARBA00022729"/>
    </source>
</evidence>
<sequence length="585" mass="64003">MPALGQDAVDAEDAPEAADSSDLPLPEAPLAVDHGRLVIEAPGLPGPVLEMLERHARSLQLREPLDDERAERRTLRRVRREITDLLATEGWFSPQFDIVGSPPTLRIEPGVRTTIAAVNIEFSGELAGERREQAERREALRAAWRLPAGEPFRQADWSAAKQALLEELTARDYAAGVIADSRADIDPDSARADLTVALDSGPAFRFGDIEATGLALHDLDLVKRYSTIKAGDPYSTEAVLAFERALLASPYFSSVQILADPDPARAAATPVRVAVTEAPSRRLSFGAGLSSNTGYRGEVGWSDNNLFGQSWLLNSAVRLEQLRQIAFADVMLPPHEDGYRDSFGVLAENADIQDLITKRVGVGVVRARLRGDIEIRHSLSLQREQREIDGLVQSTQQSLAANTSWTWRRVDDLFNPRDGWVLNAQVGGGLKGVLSDANFLRGYLKAQWFIPVGRRDQLILRGEAGLTGGQTDALPQDFLFRTGGSTTVRGYDYLSLGVRQGSAIVGGRALGVASVEYVHWGWDQWGAAFFIDAGDAADSRKDFNPAYGVGAGVRWRSPAGPIAFDLAYGERERQWRPHFSLSIAF</sequence>
<keyword evidence="4" id="KW-0732">Signal</keyword>
<evidence type="ECO:0000256" key="1">
    <source>
        <dbReference type="ARBA" id="ARBA00004370"/>
    </source>
</evidence>
<dbReference type="Gene3D" id="3.10.20.310">
    <property type="entry name" value="membrane protein fhac"/>
    <property type="match status" value="2"/>
</dbReference>
<dbReference type="Gene3D" id="2.40.160.50">
    <property type="entry name" value="membrane protein fhac: a member of the omp85/tpsb transporter family"/>
    <property type="match status" value="1"/>
</dbReference>
<name>F5RHU9_METUF</name>
<dbReference type="InterPro" id="IPR000184">
    <property type="entry name" value="Bac_surfAg_D15"/>
</dbReference>
<accession>F5RHU9</accession>
<feature type="domain" description="Bacterial surface antigen (D15)" evidence="8">
    <location>
        <begin position="389"/>
        <end position="585"/>
    </location>
</feature>
<dbReference type="PANTHER" id="PTHR12815:SF47">
    <property type="entry name" value="TRANSLOCATION AND ASSEMBLY MODULE SUBUNIT TAMA"/>
    <property type="match status" value="1"/>
</dbReference>
<proteinExistence type="predicted"/>